<dbReference type="RefSeq" id="WP_125713225.1">
    <property type="nucleotide sequence ID" value="NZ_JBHTOP010000026.1"/>
</dbReference>
<evidence type="ECO:0000256" key="3">
    <source>
        <dbReference type="PROSITE-ProRule" id="PRU00209"/>
    </source>
</evidence>
<protein>
    <submittedName>
        <fullName evidence="5">YtpR family tRNA-binding protein</fullName>
    </submittedName>
</protein>
<dbReference type="InterPro" id="IPR037154">
    <property type="entry name" value="YtpR-like_sf"/>
</dbReference>
<dbReference type="Gene3D" id="2.40.50.140">
    <property type="entry name" value="Nucleic acid-binding proteins"/>
    <property type="match status" value="1"/>
</dbReference>
<comment type="caution">
    <text evidence="5">The sequence shown here is derived from an EMBL/GenBank/DDBJ whole genome shotgun (WGS) entry which is preliminary data.</text>
</comment>
<keyword evidence="1 3" id="KW-0820">tRNA-binding</keyword>
<dbReference type="InterPro" id="IPR012340">
    <property type="entry name" value="NA-bd_OB-fold"/>
</dbReference>
<dbReference type="Pfam" id="PF14794">
    <property type="entry name" value="DUF4479"/>
    <property type="match status" value="1"/>
</dbReference>
<dbReference type="InterPro" id="IPR033714">
    <property type="entry name" value="tRNA_bind_bactPheRS"/>
</dbReference>
<evidence type="ECO:0000256" key="2">
    <source>
        <dbReference type="ARBA" id="ARBA00022884"/>
    </source>
</evidence>
<dbReference type="Gene3D" id="3.30.1940.10">
    <property type="entry name" value="YtpR-like"/>
    <property type="match status" value="1"/>
</dbReference>
<feature type="domain" description="TRNA-binding" evidence="4">
    <location>
        <begin position="91"/>
        <end position="202"/>
    </location>
</feature>
<keyword evidence="2 3" id="KW-0694">RNA-binding</keyword>
<evidence type="ECO:0000259" key="4">
    <source>
        <dbReference type="PROSITE" id="PS50886"/>
    </source>
</evidence>
<evidence type="ECO:0000256" key="1">
    <source>
        <dbReference type="ARBA" id="ARBA00022555"/>
    </source>
</evidence>
<dbReference type="CDD" id="cd02796">
    <property type="entry name" value="tRNA_bind_bactPheRS"/>
    <property type="match status" value="1"/>
</dbReference>
<gene>
    <name evidence="5" type="primary">ytpR</name>
    <name evidence="5" type="ORF">ACFQ5M_11515</name>
</gene>
<accession>A0ABW4JAK1</accession>
<sequence length="211" mass="22720">MLIASYNRKALGDVLITVLAPDKPVQAVAQKGDVVRIYDPETNQSLGYNFFNITDYLPNLSVNGQVAVNAKFVNTLTQILEKNGFEADLENDETPKFVIGYVQTLKAHPDSDHLHVAQVEVDGGQMLQIVCGAPNIEQGQKVVVAKVGAMMPDGAIIWPGSLRGVASDGMICAARELDLPNAPQARGILVLSDDIEVGSPFDFEKAGQIFV</sequence>
<dbReference type="InterPro" id="IPR002547">
    <property type="entry name" value="tRNA-bd_dom"/>
</dbReference>
<dbReference type="PROSITE" id="PS50886">
    <property type="entry name" value="TRBD"/>
    <property type="match status" value="1"/>
</dbReference>
<name>A0ABW4JAK1_9LACO</name>
<keyword evidence="6" id="KW-1185">Reference proteome</keyword>
<proteinExistence type="predicted"/>
<evidence type="ECO:0000313" key="5">
    <source>
        <dbReference type="EMBL" id="MFD1672729.1"/>
    </source>
</evidence>
<reference evidence="6" key="1">
    <citation type="journal article" date="2019" name="Int. J. Syst. Evol. Microbiol.">
        <title>The Global Catalogue of Microorganisms (GCM) 10K type strain sequencing project: providing services to taxonomists for standard genome sequencing and annotation.</title>
        <authorList>
            <consortium name="The Broad Institute Genomics Platform"/>
            <consortium name="The Broad Institute Genome Sequencing Center for Infectious Disease"/>
            <person name="Wu L."/>
            <person name="Ma J."/>
        </authorList>
    </citation>
    <scope>NUCLEOTIDE SEQUENCE [LARGE SCALE GENOMIC DNA]</scope>
    <source>
        <strain evidence="6">CCM 8896</strain>
    </source>
</reference>
<dbReference type="SUPFAM" id="SSF50249">
    <property type="entry name" value="Nucleic acid-binding proteins"/>
    <property type="match status" value="1"/>
</dbReference>
<organism evidence="5 6">
    <name type="scientific">Agrilactobacillus yilanensis</name>
    <dbReference type="NCBI Taxonomy" id="2485997"/>
    <lineage>
        <taxon>Bacteria</taxon>
        <taxon>Bacillati</taxon>
        <taxon>Bacillota</taxon>
        <taxon>Bacilli</taxon>
        <taxon>Lactobacillales</taxon>
        <taxon>Lactobacillaceae</taxon>
        <taxon>Agrilactobacillus</taxon>
    </lineage>
</organism>
<dbReference type="Proteomes" id="UP001597267">
    <property type="component" value="Unassembled WGS sequence"/>
</dbReference>
<evidence type="ECO:0000313" key="6">
    <source>
        <dbReference type="Proteomes" id="UP001597267"/>
    </source>
</evidence>
<dbReference type="NCBIfam" id="NF045760">
    <property type="entry name" value="YtpR"/>
    <property type="match status" value="1"/>
</dbReference>
<dbReference type="Pfam" id="PF01588">
    <property type="entry name" value="tRNA_bind"/>
    <property type="match status" value="1"/>
</dbReference>
<dbReference type="EMBL" id="JBHTOP010000026">
    <property type="protein sequence ID" value="MFD1672729.1"/>
    <property type="molecule type" value="Genomic_DNA"/>
</dbReference>
<dbReference type="InterPro" id="IPR027855">
    <property type="entry name" value="DUF4479"/>
</dbReference>